<evidence type="ECO:0000259" key="1">
    <source>
        <dbReference type="Pfam" id="PF19289"/>
    </source>
</evidence>
<dbReference type="Proteomes" id="UP000646053">
    <property type="component" value="Unassembled WGS sequence"/>
</dbReference>
<keyword evidence="3" id="KW-1185">Reference proteome</keyword>
<dbReference type="InterPro" id="IPR045569">
    <property type="entry name" value="Metalloprtase-TldD/E_C"/>
</dbReference>
<evidence type="ECO:0000313" key="3">
    <source>
        <dbReference type="Proteomes" id="UP000646053"/>
    </source>
</evidence>
<evidence type="ECO:0000313" key="2">
    <source>
        <dbReference type="EMBL" id="NDJ17962.1"/>
    </source>
</evidence>
<sequence length="448" mass="49888">MTTVELGALEQSFNTVVEQLRSGLNPGEHFTLTLTSEQSQFTRFNHARVRQTGTVCDGILRLKLMHDQRSSYQDFPFTGEVDIDRQEAQQVLYALRQEVAQLPENPYLILPSGRETSRELHSGKLLATERVPSTILPAVADLDFTGIYSAGLVIRGYADSMGQKHWFATDTYSLDYSLFTDQGQAVKGTIAGSEWDQSAYTAKIEQSREQLNRLTKAAKPMQRGQYRTYLAPAAVAELVAMLSWGGVSEASYRQGGSCFAALRRGEKKLSPKFHLKENFTQGLVPRFNELGEVAPAELPLIVAGELVTLLISSKTAKEYSLNANGATHDEGLRSPELAIGDLPSDRILAELDTGLYVSNLHYLNWSDRPTGRITGMTRYACFWVENGEVVAPIENLRFDDSLYQFWGENLVALTNVQEFIPDVGTYEHRNLGGVWVPGMIVDNLTYTL</sequence>
<dbReference type="GO" id="GO:0006508">
    <property type="term" value="P:proteolysis"/>
    <property type="evidence" value="ECO:0007669"/>
    <property type="project" value="InterPro"/>
</dbReference>
<dbReference type="PANTHER" id="PTHR43666">
    <property type="entry name" value="TLDD PROTEIN"/>
    <property type="match status" value="1"/>
</dbReference>
<dbReference type="PANTHER" id="PTHR43666:SF1">
    <property type="entry name" value="CONSERVED PROTEIN"/>
    <property type="match status" value="1"/>
</dbReference>
<name>A0A8J7Z0Q9_9CYAN</name>
<organism evidence="2 3">
    <name type="scientific">Myxacorys almedinensis A</name>
    <dbReference type="NCBI Taxonomy" id="2690445"/>
    <lineage>
        <taxon>Bacteria</taxon>
        <taxon>Bacillati</taxon>
        <taxon>Cyanobacteriota</taxon>
        <taxon>Cyanophyceae</taxon>
        <taxon>Leptolyngbyales</taxon>
        <taxon>Leptolyngbyaceae</taxon>
        <taxon>Myxacorys</taxon>
        <taxon>Myxacorys almedinensis</taxon>
    </lineage>
</organism>
<dbReference type="Pfam" id="PF19289">
    <property type="entry name" value="PmbA_TldD_3rd"/>
    <property type="match status" value="1"/>
</dbReference>
<dbReference type="EMBL" id="WVIE01000012">
    <property type="protein sequence ID" value="NDJ17962.1"/>
    <property type="molecule type" value="Genomic_DNA"/>
</dbReference>
<protein>
    <submittedName>
        <fullName evidence="2">TldD/PmbA family protein</fullName>
    </submittedName>
</protein>
<comment type="caution">
    <text evidence="2">The sequence shown here is derived from an EMBL/GenBank/DDBJ whole genome shotgun (WGS) entry which is preliminary data.</text>
</comment>
<proteinExistence type="predicted"/>
<gene>
    <name evidence="2" type="ORF">GS601_11785</name>
</gene>
<accession>A0A8J7Z0Q9</accession>
<dbReference type="RefSeq" id="WP_162423491.1">
    <property type="nucleotide sequence ID" value="NZ_WVIE01000012.1"/>
</dbReference>
<dbReference type="SUPFAM" id="SSF111283">
    <property type="entry name" value="Putative modulator of DNA gyrase, PmbA/TldD"/>
    <property type="match status" value="1"/>
</dbReference>
<reference evidence="2" key="1">
    <citation type="submission" date="2019-12" db="EMBL/GenBank/DDBJ databases">
        <title>High-Quality draft genome sequences of three cyanobacteria isolated from the limestone walls of the Old Cathedral of Coimbra.</title>
        <authorList>
            <person name="Tiago I."/>
            <person name="Soares F."/>
            <person name="Portugal A."/>
        </authorList>
    </citation>
    <scope>NUCLEOTIDE SEQUENCE</scope>
    <source>
        <strain evidence="2">A</strain>
    </source>
</reference>
<feature type="domain" description="Metalloprotease TldD/E C-terminal" evidence="1">
    <location>
        <begin position="224"/>
        <end position="446"/>
    </location>
</feature>
<dbReference type="InterPro" id="IPR036059">
    <property type="entry name" value="TldD/PmbA_sf"/>
</dbReference>
<dbReference type="GO" id="GO:0008237">
    <property type="term" value="F:metallopeptidase activity"/>
    <property type="evidence" value="ECO:0007669"/>
    <property type="project" value="InterPro"/>
</dbReference>
<dbReference type="AlphaFoldDB" id="A0A8J7Z0Q9"/>